<accession>A0ABX0NQ48</accession>
<keyword evidence="2" id="KW-1185">Reference proteome</keyword>
<organism evidence="1 2">
    <name type="scientific">Massilia mucilaginosa</name>
    <dbReference type="NCBI Taxonomy" id="2609282"/>
    <lineage>
        <taxon>Bacteria</taxon>
        <taxon>Pseudomonadati</taxon>
        <taxon>Pseudomonadota</taxon>
        <taxon>Betaproteobacteria</taxon>
        <taxon>Burkholderiales</taxon>
        <taxon>Oxalobacteraceae</taxon>
        <taxon>Telluria group</taxon>
        <taxon>Massilia</taxon>
    </lineage>
</organism>
<dbReference type="PROSITE" id="PS51257">
    <property type="entry name" value="PROKAR_LIPOPROTEIN"/>
    <property type="match status" value="1"/>
</dbReference>
<dbReference type="Proteomes" id="UP000609726">
    <property type="component" value="Unassembled WGS sequence"/>
</dbReference>
<evidence type="ECO:0000313" key="2">
    <source>
        <dbReference type="Proteomes" id="UP000609726"/>
    </source>
</evidence>
<comment type="caution">
    <text evidence="1">The sequence shown here is derived from an EMBL/GenBank/DDBJ whole genome shotgun (WGS) entry which is preliminary data.</text>
</comment>
<evidence type="ECO:0008006" key="3">
    <source>
        <dbReference type="Google" id="ProtNLM"/>
    </source>
</evidence>
<gene>
    <name evidence="1" type="ORF">F2P45_07975</name>
</gene>
<proteinExistence type="predicted"/>
<sequence length="707" mass="75461">MRGHHAGFIGLVCCLLAGCSTLSKSIEQRVEVSEQCRLATSQLPGGLKPPDAIASVTLGNLGSCRIGQQDQPLAVCSLKQIVARSGFKHNPTLKASAASVEEFDKAEMAFREQLAKMVGQANELDLIYQKHFVNATRSTYSGNTALLNEIRNVALNGDTDRQALREALDRLSRATSSLGTALELDARAELAAWDHNVRAQLDQMERLFSGDLRLVLHDSLRDQVVTHVARRSLELLHGSLKAADAVLNRLDDKAYGAVSIGYLAFGPNIQSAVNDAYGKLEEVYAKRQKDAGASPKDSISNTQIFMEELRRAACDRLVKGTQFSMLSELVDTMLILKVTDKYPLLPPVNSPWRAGNGAETPKQAGSLDVDGEEGYLMFANAPASASFGETPRTTPFSVYVVSEWTARQHLLKQKMTARLMAQADKGVVGNFPGIETLDESAVERLADAVTAKTVDDAVRLEPGMLTATNVSGSPYLTSALNVTNASHAVSMASIALNLNISISNTNTFAATNQNIVAPMIYLPSAGASESVPALCDAVQALSAGTTCIRDGAGYSVIFDGPFGSDSCQAGDLEPALSAIGQRLATYRDLHGVRFDATVDGFSSLPKAKLAYCPVVKRAPVNCRFPNKLLESIAIKGCSPAMRDRNGILSAARARNAAALIEASGKGAVIVKALSARGIEIASLRGENARPAADQTIILRLQPIPAPR</sequence>
<dbReference type="RefSeq" id="WP_166872560.1">
    <property type="nucleotide sequence ID" value="NZ_WHJH01000006.1"/>
</dbReference>
<reference evidence="1 2" key="1">
    <citation type="submission" date="2019-10" db="EMBL/GenBank/DDBJ databases">
        <title>Taxonomy of Antarctic Massilia spp.: description of Massilia rubra sp. nov., Massilia aquatica sp. nov., Massilia mucilaginosa sp. nov., Massilia frigida sp. nov. isolated from streams, lakes and regoliths.</title>
        <authorList>
            <person name="Holochova P."/>
            <person name="Sedlacek I."/>
            <person name="Kralova S."/>
            <person name="Maslanova I."/>
            <person name="Busse H.-J."/>
            <person name="Stankova E."/>
            <person name="Vrbovska V."/>
            <person name="Kovarovic V."/>
            <person name="Bartak M."/>
            <person name="Svec P."/>
            <person name="Pantucek R."/>
        </authorList>
    </citation>
    <scope>NUCLEOTIDE SEQUENCE [LARGE SCALE GENOMIC DNA]</scope>
    <source>
        <strain evidence="1 2">CCM 8733</strain>
    </source>
</reference>
<name>A0ABX0NQ48_9BURK</name>
<dbReference type="EMBL" id="WHJH01000006">
    <property type="protein sequence ID" value="NHZ88957.1"/>
    <property type="molecule type" value="Genomic_DNA"/>
</dbReference>
<evidence type="ECO:0000313" key="1">
    <source>
        <dbReference type="EMBL" id="NHZ88957.1"/>
    </source>
</evidence>
<protein>
    <recommendedName>
        <fullName evidence="3">OmpA-like domain-containing protein</fullName>
    </recommendedName>
</protein>